<name>A0A8H5G5L8_9AGAR</name>
<sequence>MADSPRLYRELEDYIIDCIPQSDVKSLQSCSLVCHDWRPRCQHHLFNKTMTFIRKYPGETCLERLKRFLETAASSHTILHAVKGLIISHTFLYEHLELPFPNLQSLEIIQFEDSSAVELTDSLLTKLKSNHLRQLTLNGMKLANQQFLLSLFQTVGALSSSTPSRLDYLAFYHCQFRWDDGQDPDPTTLHFLNLTLSLSSPSNFAPFLRQFAFRGLRGLHIHRGFQQPYIIVNQYREHLHSISFHQFRYRSVETGSEEHQLLNTFKEIRFAEMHNLQELNLRHSHTSSSIVQHIISEVTRSPAVRLKRFSVQLDYNGTSRYAPTDLLLANFAIAKADSLEQMDIYTLPTMHDEVLKMVLKKAFSLAVVRFVRLPGKS</sequence>
<dbReference type="SUPFAM" id="SSF52058">
    <property type="entry name" value="L domain-like"/>
    <property type="match status" value="1"/>
</dbReference>
<proteinExistence type="predicted"/>
<dbReference type="Proteomes" id="UP000559256">
    <property type="component" value="Unassembled WGS sequence"/>
</dbReference>
<comment type="caution">
    <text evidence="1">The sequence shown here is derived from an EMBL/GenBank/DDBJ whole genome shotgun (WGS) entry which is preliminary data.</text>
</comment>
<organism evidence="1 2">
    <name type="scientific">Tetrapyrgos nigripes</name>
    <dbReference type="NCBI Taxonomy" id="182062"/>
    <lineage>
        <taxon>Eukaryota</taxon>
        <taxon>Fungi</taxon>
        <taxon>Dikarya</taxon>
        <taxon>Basidiomycota</taxon>
        <taxon>Agaricomycotina</taxon>
        <taxon>Agaricomycetes</taxon>
        <taxon>Agaricomycetidae</taxon>
        <taxon>Agaricales</taxon>
        <taxon>Marasmiineae</taxon>
        <taxon>Marasmiaceae</taxon>
        <taxon>Tetrapyrgos</taxon>
    </lineage>
</organism>
<dbReference type="AlphaFoldDB" id="A0A8H5G5L8"/>
<evidence type="ECO:0000313" key="2">
    <source>
        <dbReference type="Proteomes" id="UP000559256"/>
    </source>
</evidence>
<dbReference type="EMBL" id="JAACJM010000048">
    <property type="protein sequence ID" value="KAF5358758.1"/>
    <property type="molecule type" value="Genomic_DNA"/>
</dbReference>
<dbReference type="InterPro" id="IPR032675">
    <property type="entry name" value="LRR_dom_sf"/>
</dbReference>
<dbReference type="Gene3D" id="3.80.10.10">
    <property type="entry name" value="Ribonuclease Inhibitor"/>
    <property type="match status" value="1"/>
</dbReference>
<evidence type="ECO:0000313" key="1">
    <source>
        <dbReference type="EMBL" id="KAF5358758.1"/>
    </source>
</evidence>
<keyword evidence="2" id="KW-1185">Reference proteome</keyword>
<evidence type="ECO:0008006" key="3">
    <source>
        <dbReference type="Google" id="ProtNLM"/>
    </source>
</evidence>
<accession>A0A8H5G5L8</accession>
<gene>
    <name evidence="1" type="ORF">D9758_008556</name>
</gene>
<protein>
    <recommendedName>
        <fullName evidence="3">F-box domain-containing protein</fullName>
    </recommendedName>
</protein>
<reference evidence="1 2" key="1">
    <citation type="journal article" date="2020" name="ISME J.">
        <title>Uncovering the hidden diversity of litter-decomposition mechanisms in mushroom-forming fungi.</title>
        <authorList>
            <person name="Floudas D."/>
            <person name="Bentzer J."/>
            <person name="Ahren D."/>
            <person name="Johansson T."/>
            <person name="Persson P."/>
            <person name="Tunlid A."/>
        </authorList>
    </citation>
    <scope>NUCLEOTIDE SEQUENCE [LARGE SCALE GENOMIC DNA]</scope>
    <source>
        <strain evidence="1 2">CBS 291.85</strain>
    </source>
</reference>